<evidence type="ECO:0000313" key="2">
    <source>
        <dbReference type="Proteomes" id="UP000217790"/>
    </source>
</evidence>
<name>A0A2H3CPE7_ARMGA</name>
<dbReference type="EMBL" id="KZ293694">
    <property type="protein sequence ID" value="PBK84949.1"/>
    <property type="molecule type" value="Genomic_DNA"/>
</dbReference>
<dbReference type="AlphaFoldDB" id="A0A2H3CPE7"/>
<protein>
    <submittedName>
        <fullName evidence="1">Uncharacterized protein</fullName>
    </submittedName>
</protein>
<gene>
    <name evidence="1" type="ORF">ARMGADRAFT_1087852</name>
</gene>
<dbReference type="InParanoid" id="A0A2H3CPE7"/>
<evidence type="ECO:0000313" key="1">
    <source>
        <dbReference type="EMBL" id="PBK84949.1"/>
    </source>
</evidence>
<accession>A0A2H3CPE7</accession>
<organism evidence="1 2">
    <name type="scientific">Armillaria gallica</name>
    <name type="common">Bulbous honey fungus</name>
    <name type="synonym">Armillaria bulbosa</name>
    <dbReference type="NCBI Taxonomy" id="47427"/>
    <lineage>
        <taxon>Eukaryota</taxon>
        <taxon>Fungi</taxon>
        <taxon>Dikarya</taxon>
        <taxon>Basidiomycota</taxon>
        <taxon>Agaricomycotina</taxon>
        <taxon>Agaricomycetes</taxon>
        <taxon>Agaricomycetidae</taxon>
        <taxon>Agaricales</taxon>
        <taxon>Marasmiineae</taxon>
        <taxon>Physalacriaceae</taxon>
        <taxon>Armillaria</taxon>
    </lineage>
</organism>
<dbReference type="OrthoDB" id="10563929at2759"/>
<proteinExistence type="predicted"/>
<keyword evidence="2" id="KW-1185">Reference proteome</keyword>
<dbReference type="Proteomes" id="UP000217790">
    <property type="component" value="Unassembled WGS sequence"/>
</dbReference>
<reference evidence="2" key="1">
    <citation type="journal article" date="2017" name="Nat. Ecol. Evol.">
        <title>Genome expansion and lineage-specific genetic innovations in the forest pathogenic fungi Armillaria.</title>
        <authorList>
            <person name="Sipos G."/>
            <person name="Prasanna A.N."/>
            <person name="Walter M.C."/>
            <person name="O'Connor E."/>
            <person name="Balint B."/>
            <person name="Krizsan K."/>
            <person name="Kiss B."/>
            <person name="Hess J."/>
            <person name="Varga T."/>
            <person name="Slot J."/>
            <person name="Riley R."/>
            <person name="Boka B."/>
            <person name="Rigling D."/>
            <person name="Barry K."/>
            <person name="Lee J."/>
            <person name="Mihaltcheva S."/>
            <person name="LaButti K."/>
            <person name="Lipzen A."/>
            <person name="Waldron R."/>
            <person name="Moloney N.M."/>
            <person name="Sperisen C."/>
            <person name="Kredics L."/>
            <person name="Vagvoelgyi C."/>
            <person name="Patrignani A."/>
            <person name="Fitzpatrick D."/>
            <person name="Nagy I."/>
            <person name="Doyle S."/>
            <person name="Anderson J.B."/>
            <person name="Grigoriev I.V."/>
            <person name="Gueldener U."/>
            <person name="Muensterkoetter M."/>
            <person name="Nagy L.G."/>
        </authorList>
    </citation>
    <scope>NUCLEOTIDE SEQUENCE [LARGE SCALE GENOMIC DNA]</scope>
    <source>
        <strain evidence="2">Ar21-2</strain>
    </source>
</reference>
<sequence>MALDSSGHPTVVFSLAQIQTGLYLYAEVLSFDLNVSDGDHSIDNASDSEDIEMLIASIGVKFSTHRRKNFVGKITKTCTTMDTNSMSMSVKPSGIFRSIFLLQN</sequence>